<evidence type="ECO:0000313" key="2">
    <source>
        <dbReference type="EMBL" id="CAH1426831.1"/>
    </source>
</evidence>
<feature type="compositionally biased region" description="Polar residues" evidence="1">
    <location>
        <begin position="88"/>
        <end position="102"/>
    </location>
</feature>
<comment type="caution">
    <text evidence="2">The sequence shown here is derived from an EMBL/GenBank/DDBJ whole genome shotgun (WGS) entry which is preliminary data.</text>
</comment>
<sequence length="175" mass="19821">MRSRSSSRLRENFKTKFTNTASAPLQIDEDNDFFDPPLLDSLGMGRFIGREDDEHEDVSTDTDMELETVEREFADEEKNAQHEKFGQVSGSNKSPITPSGTKENVENIGQHKEGKDIAYAYMTPMGENDEEWGNIKELSSSQVYKLPGVVDEVLDMMDKASSEKRDLMLEITMRG</sequence>
<organism evidence="2 3">
    <name type="scientific">Lactuca virosa</name>
    <dbReference type="NCBI Taxonomy" id="75947"/>
    <lineage>
        <taxon>Eukaryota</taxon>
        <taxon>Viridiplantae</taxon>
        <taxon>Streptophyta</taxon>
        <taxon>Embryophyta</taxon>
        <taxon>Tracheophyta</taxon>
        <taxon>Spermatophyta</taxon>
        <taxon>Magnoliopsida</taxon>
        <taxon>eudicotyledons</taxon>
        <taxon>Gunneridae</taxon>
        <taxon>Pentapetalae</taxon>
        <taxon>asterids</taxon>
        <taxon>campanulids</taxon>
        <taxon>Asterales</taxon>
        <taxon>Asteraceae</taxon>
        <taxon>Cichorioideae</taxon>
        <taxon>Cichorieae</taxon>
        <taxon>Lactucinae</taxon>
        <taxon>Lactuca</taxon>
    </lineage>
</organism>
<name>A0AAU9MIF7_9ASTR</name>
<gene>
    <name evidence="2" type="ORF">LVIROSA_LOCUS13891</name>
</gene>
<proteinExistence type="predicted"/>
<protein>
    <submittedName>
        <fullName evidence="2">Uncharacterized protein</fullName>
    </submittedName>
</protein>
<accession>A0AAU9MIF7</accession>
<feature type="compositionally biased region" description="Basic and acidic residues" evidence="1">
    <location>
        <begin position="75"/>
        <end position="85"/>
    </location>
</feature>
<dbReference type="AlphaFoldDB" id="A0AAU9MIF7"/>
<keyword evidence="3" id="KW-1185">Reference proteome</keyword>
<dbReference type="EMBL" id="CAKMRJ010002223">
    <property type="protein sequence ID" value="CAH1426831.1"/>
    <property type="molecule type" value="Genomic_DNA"/>
</dbReference>
<dbReference type="Proteomes" id="UP001157418">
    <property type="component" value="Unassembled WGS sequence"/>
</dbReference>
<evidence type="ECO:0000313" key="3">
    <source>
        <dbReference type="Proteomes" id="UP001157418"/>
    </source>
</evidence>
<reference evidence="2 3" key="1">
    <citation type="submission" date="2022-01" db="EMBL/GenBank/DDBJ databases">
        <authorList>
            <person name="Xiong W."/>
            <person name="Schranz E."/>
        </authorList>
    </citation>
    <scope>NUCLEOTIDE SEQUENCE [LARGE SCALE GENOMIC DNA]</scope>
</reference>
<evidence type="ECO:0000256" key="1">
    <source>
        <dbReference type="SAM" id="MobiDB-lite"/>
    </source>
</evidence>
<feature type="region of interest" description="Disordered" evidence="1">
    <location>
        <begin position="75"/>
        <end position="107"/>
    </location>
</feature>